<evidence type="ECO:0000259" key="2">
    <source>
        <dbReference type="Pfam" id="PF16033"/>
    </source>
</evidence>
<keyword evidence="1" id="KW-0732">Signal</keyword>
<organism evidence="3 4">
    <name type="scientific">Orchesella cincta</name>
    <name type="common">Springtail</name>
    <name type="synonym">Podura cincta</name>
    <dbReference type="NCBI Taxonomy" id="48709"/>
    <lineage>
        <taxon>Eukaryota</taxon>
        <taxon>Metazoa</taxon>
        <taxon>Ecdysozoa</taxon>
        <taxon>Arthropoda</taxon>
        <taxon>Hexapoda</taxon>
        <taxon>Collembola</taxon>
        <taxon>Entomobryomorpha</taxon>
        <taxon>Entomobryoidea</taxon>
        <taxon>Orchesellidae</taxon>
        <taxon>Orchesellinae</taxon>
        <taxon>Orchesella</taxon>
    </lineage>
</organism>
<keyword evidence="4" id="KW-1185">Reference proteome</keyword>
<evidence type="ECO:0000256" key="1">
    <source>
        <dbReference type="SAM" id="SignalP"/>
    </source>
</evidence>
<evidence type="ECO:0000313" key="4">
    <source>
        <dbReference type="Proteomes" id="UP000094527"/>
    </source>
</evidence>
<feature type="domain" description="DUF4789" evidence="2">
    <location>
        <begin position="99"/>
        <end position="149"/>
    </location>
</feature>
<gene>
    <name evidence="3" type="ORF">Ocin01_11480</name>
</gene>
<dbReference type="AlphaFoldDB" id="A0A1D2MQR0"/>
<dbReference type="Proteomes" id="UP000094527">
    <property type="component" value="Unassembled WGS sequence"/>
</dbReference>
<reference evidence="3 4" key="1">
    <citation type="journal article" date="2016" name="Genome Biol. Evol.">
        <title>Gene Family Evolution Reflects Adaptation to Soil Environmental Stressors in the Genome of the Collembolan Orchesella cincta.</title>
        <authorList>
            <person name="Faddeeva-Vakhrusheva A."/>
            <person name="Derks M.F."/>
            <person name="Anvar S.Y."/>
            <person name="Agamennone V."/>
            <person name="Suring W."/>
            <person name="Smit S."/>
            <person name="van Straalen N.M."/>
            <person name="Roelofs D."/>
        </authorList>
    </citation>
    <scope>NUCLEOTIDE SEQUENCE [LARGE SCALE GENOMIC DNA]</scope>
    <source>
        <tissue evidence="3">Mixed pool</tissue>
    </source>
</reference>
<dbReference type="PANTHER" id="PTHR21177">
    <property type="entry name" value="IP06524P-RELATED"/>
    <property type="match status" value="1"/>
</dbReference>
<dbReference type="OrthoDB" id="6328618at2759"/>
<protein>
    <recommendedName>
        <fullName evidence="2">DUF4789 domain-containing protein</fullName>
    </recommendedName>
</protein>
<feature type="chain" id="PRO_5008904410" description="DUF4789 domain-containing protein" evidence="1">
    <location>
        <begin position="32"/>
        <end position="259"/>
    </location>
</feature>
<dbReference type="EMBL" id="LJIJ01000697">
    <property type="protein sequence ID" value="ODM95201.1"/>
    <property type="molecule type" value="Genomic_DNA"/>
</dbReference>
<feature type="domain" description="DUF4789" evidence="2">
    <location>
        <begin position="173"/>
        <end position="215"/>
    </location>
</feature>
<accession>A0A1D2MQR0</accession>
<evidence type="ECO:0000313" key="3">
    <source>
        <dbReference type="EMBL" id="ODM95201.1"/>
    </source>
</evidence>
<name>A0A1D2MQR0_ORCCI</name>
<proteinExistence type="predicted"/>
<dbReference type="Pfam" id="PF16033">
    <property type="entry name" value="DUF4789"/>
    <property type="match status" value="2"/>
</dbReference>
<sequence>MNFKTSTSVQNLFGIIFLFTILSHDINSAQGLSAKNSEILRKGIQPSVLGNPIEDDEAFSTLYDGPEDPSTAPGCPTRQGEPIRGMCDCDDAGSFTTAESFYMSKNKTFCIHEKRNLAYYPPKKRCYYLFERGPCPFGQWLILNPPRKRSLRAATLPQELVRHHKLQNTILVFYDPLRDSCYQAYTRGYCPRNHLLIPTKTNWLPQCMNTKVKCDDLLQAIVAIPTLRCSLGSYCSQILDGRKHHLRSKISRRHRHRTY</sequence>
<feature type="signal peptide" evidence="1">
    <location>
        <begin position="1"/>
        <end position="31"/>
    </location>
</feature>
<comment type="caution">
    <text evidence="3">The sequence shown here is derived from an EMBL/GenBank/DDBJ whole genome shotgun (WGS) entry which is preliminary data.</text>
</comment>
<dbReference type="InterPro" id="IPR031993">
    <property type="entry name" value="DUF4789"/>
</dbReference>